<evidence type="ECO:0000313" key="8">
    <source>
        <dbReference type="EMBL" id="EQD48628.1"/>
    </source>
</evidence>
<sequence>IARFSPIMKALVDFIGQGGVVLGICNGFQILTEAGLLPGTLYKNKTLKFLCQNVKVEVYSNTSPFTANLPIGTKLNLPINHFSGNYICGVATLNELELHGQILLKYVVNPNGSLSNIAGISNLDGNVIGLMPHPERACDELCGMTDGMALLGSLVRSMGF</sequence>
<dbReference type="InterPro" id="IPR010075">
    <property type="entry name" value="PRibForGlyAmidine_synth_PurQ"/>
</dbReference>
<reference evidence="8" key="2">
    <citation type="journal article" date="2014" name="ISME J.">
        <title>Microbial stratification in low pH oxic and suboxic macroscopic growths along an acid mine drainage.</title>
        <authorList>
            <person name="Mendez-Garcia C."/>
            <person name="Mesa V."/>
            <person name="Sprenger R.R."/>
            <person name="Richter M."/>
            <person name="Diez M.S."/>
            <person name="Solano J."/>
            <person name="Bargiela R."/>
            <person name="Golyshina O.V."/>
            <person name="Manteca A."/>
            <person name="Ramos J.L."/>
            <person name="Gallego J.R."/>
            <person name="Llorente I."/>
            <person name="Martins Dos Santos V.A."/>
            <person name="Jensen O.N."/>
            <person name="Pelaez A.I."/>
            <person name="Sanchez J."/>
            <person name="Ferrer M."/>
        </authorList>
    </citation>
    <scope>NUCLEOTIDE SEQUENCE</scope>
</reference>
<dbReference type="SMART" id="SM01211">
    <property type="entry name" value="GATase_5"/>
    <property type="match status" value="1"/>
</dbReference>
<keyword evidence="4" id="KW-0658">Purine biosynthesis</keyword>
<dbReference type="PANTHER" id="PTHR47552">
    <property type="entry name" value="PHOSPHORIBOSYLFORMYLGLYCINAMIDINE SYNTHASE SUBUNIT PURQ"/>
    <property type="match status" value="1"/>
</dbReference>
<evidence type="ECO:0000256" key="1">
    <source>
        <dbReference type="ARBA" id="ARBA00022490"/>
    </source>
</evidence>
<dbReference type="PANTHER" id="PTHR47552:SF1">
    <property type="entry name" value="PHOSPHORIBOSYLFORMYLGLYCINAMIDINE SYNTHASE SUBUNIT PURQ"/>
    <property type="match status" value="1"/>
</dbReference>
<dbReference type="GO" id="GO:0004642">
    <property type="term" value="F:phosphoribosylformylglycinamidine synthase activity"/>
    <property type="evidence" value="ECO:0007669"/>
    <property type="project" value="InterPro"/>
</dbReference>
<keyword evidence="2" id="KW-0436">Ligase</keyword>
<dbReference type="Gene3D" id="3.40.50.880">
    <property type="match status" value="1"/>
</dbReference>
<keyword evidence="7" id="KW-0315">Glutamine amidotransferase</keyword>
<keyword evidence="6" id="KW-0067">ATP-binding</keyword>
<reference evidence="8" key="1">
    <citation type="submission" date="2013-08" db="EMBL/GenBank/DDBJ databases">
        <authorList>
            <person name="Mendez C."/>
            <person name="Richter M."/>
            <person name="Ferrer M."/>
            <person name="Sanchez J."/>
        </authorList>
    </citation>
    <scope>NUCLEOTIDE SEQUENCE</scope>
</reference>
<dbReference type="GO" id="GO:0005524">
    <property type="term" value="F:ATP binding"/>
    <property type="evidence" value="ECO:0007669"/>
    <property type="project" value="UniProtKB-KW"/>
</dbReference>
<keyword evidence="1" id="KW-0963">Cytoplasm</keyword>
<evidence type="ECO:0000256" key="4">
    <source>
        <dbReference type="ARBA" id="ARBA00022755"/>
    </source>
</evidence>
<protein>
    <submittedName>
        <fullName evidence="8">Phosphoribosylformylglycinamidine synthase I</fullName>
    </submittedName>
</protein>
<organism evidence="8">
    <name type="scientific">mine drainage metagenome</name>
    <dbReference type="NCBI Taxonomy" id="410659"/>
    <lineage>
        <taxon>unclassified sequences</taxon>
        <taxon>metagenomes</taxon>
        <taxon>ecological metagenomes</taxon>
    </lineage>
</organism>
<feature type="non-terminal residue" evidence="8">
    <location>
        <position position="1"/>
    </location>
</feature>
<dbReference type="AlphaFoldDB" id="T0ZVT8"/>
<gene>
    <name evidence="8" type="ORF">B1B_11981</name>
</gene>
<keyword evidence="3" id="KW-0547">Nucleotide-binding</keyword>
<dbReference type="EMBL" id="AUZY01007814">
    <property type="protein sequence ID" value="EQD48628.1"/>
    <property type="molecule type" value="Genomic_DNA"/>
</dbReference>
<comment type="caution">
    <text evidence="8">The sequence shown here is derived from an EMBL/GenBank/DDBJ whole genome shotgun (WGS) entry which is preliminary data.</text>
</comment>
<dbReference type="InterPro" id="IPR029062">
    <property type="entry name" value="Class_I_gatase-like"/>
</dbReference>
<evidence type="ECO:0000256" key="2">
    <source>
        <dbReference type="ARBA" id="ARBA00022598"/>
    </source>
</evidence>
<dbReference type="SUPFAM" id="SSF52317">
    <property type="entry name" value="Class I glutamine amidotransferase-like"/>
    <property type="match status" value="1"/>
</dbReference>
<proteinExistence type="predicted"/>
<dbReference type="PROSITE" id="PS51273">
    <property type="entry name" value="GATASE_TYPE_1"/>
    <property type="match status" value="1"/>
</dbReference>
<dbReference type="Pfam" id="PF13507">
    <property type="entry name" value="GATase_5"/>
    <property type="match status" value="1"/>
</dbReference>
<evidence type="ECO:0000256" key="5">
    <source>
        <dbReference type="ARBA" id="ARBA00022801"/>
    </source>
</evidence>
<dbReference type="GO" id="GO:0006189">
    <property type="term" value="P:'de novo' IMP biosynthetic process"/>
    <property type="evidence" value="ECO:0007669"/>
    <property type="project" value="InterPro"/>
</dbReference>
<evidence type="ECO:0000256" key="7">
    <source>
        <dbReference type="ARBA" id="ARBA00022962"/>
    </source>
</evidence>
<evidence type="ECO:0000256" key="6">
    <source>
        <dbReference type="ARBA" id="ARBA00022840"/>
    </source>
</evidence>
<name>T0ZVT8_9ZZZZ</name>
<keyword evidence="5" id="KW-0378">Hydrolase</keyword>
<accession>T0ZVT8</accession>
<evidence type="ECO:0000256" key="3">
    <source>
        <dbReference type="ARBA" id="ARBA00022741"/>
    </source>
</evidence>
<dbReference type="GO" id="GO:0016787">
    <property type="term" value="F:hydrolase activity"/>
    <property type="evidence" value="ECO:0007669"/>
    <property type="project" value="UniProtKB-KW"/>
</dbReference>